<dbReference type="RefSeq" id="YP_008438867.1">
    <property type="nucleotide sequence ID" value="NC_022098.1"/>
</dbReference>
<evidence type="ECO:0000313" key="3">
    <source>
        <dbReference type="Proteomes" id="UP000204584"/>
    </source>
</evidence>
<organism evidence="2 3">
    <name type="scientific">Pandoravirus salinus</name>
    <dbReference type="NCBI Taxonomy" id="1349410"/>
    <lineage>
        <taxon>Viruses</taxon>
        <taxon>Pandoravirus</taxon>
    </lineage>
</organism>
<evidence type="ECO:0000313" key="2">
    <source>
        <dbReference type="EMBL" id="AGO85787.1"/>
    </source>
</evidence>
<keyword evidence="3" id="KW-1185">Reference proteome</keyword>
<reference evidence="2 3" key="1">
    <citation type="journal article" date="2013" name="Science">
        <title>Pandoraviruses: amoeba viruses with genomes up to 2.5 Mb reaching that of parasitic eukaryotes.</title>
        <authorList>
            <person name="Philippe N."/>
            <person name="Legendre M."/>
            <person name="Doutre G."/>
            <person name="Coute Y."/>
            <person name="Poirot O."/>
            <person name="Lescot M."/>
            <person name="Arslan D."/>
            <person name="Seltzer V."/>
            <person name="Bertaux L."/>
            <person name="Bruley C."/>
            <person name="Garin J."/>
            <person name="Claverie J.M."/>
            <person name="Abergel C."/>
        </authorList>
    </citation>
    <scope>NUCLEOTIDE SEQUENCE [LARGE SCALE GENOMIC DNA]</scope>
</reference>
<dbReference type="GeneID" id="16607574"/>
<dbReference type="KEGG" id="vg:16607574"/>
<protein>
    <submittedName>
        <fullName evidence="2">Uncharacterized protein</fullName>
    </submittedName>
</protein>
<evidence type="ECO:0000256" key="1">
    <source>
        <dbReference type="SAM" id="MobiDB-lite"/>
    </source>
</evidence>
<name>S4W4X7_9VIRU</name>
<feature type="compositionally biased region" description="Low complexity" evidence="1">
    <location>
        <begin position="135"/>
        <end position="146"/>
    </location>
</feature>
<gene>
    <name evidence="2" type="ORF">psal_cds_1380</name>
</gene>
<feature type="region of interest" description="Disordered" evidence="1">
    <location>
        <begin position="1"/>
        <end position="50"/>
    </location>
</feature>
<sequence>MSTLPQRRANPFAAVLSRSSSAPACKLPQPTAAQPAAAPTPEPTGDTRAATERWRNYGAASAAPAAAVVSAPPAGAAAPLSAAPVDAASTPSAASAPTAATAAVPAASAVQPRLSRTPFRASRRIAARGPSPQTSAVPLAAAPSPATMHPQETPRSQQLPHQPFAEPVPSPLAAVAPTTCIGSAPADPAAALPLAPATSAGPSVAVQSATSPSVAEMPLAPSGPSDALSAALADAAHQRALIARLVAVVAAGCPSCCAKVVSVLTDGAPASTQPTLPYATTTAAAGPPPQHIHVHLPTGDTSACKRPLRAVHIRRKALGVLAKHRCK</sequence>
<feature type="region of interest" description="Disordered" evidence="1">
    <location>
        <begin position="124"/>
        <end position="168"/>
    </location>
</feature>
<dbReference type="EMBL" id="KC977571">
    <property type="protein sequence ID" value="AGO85787.1"/>
    <property type="molecule type" value="Genomic_DNA"/>
</dbReference>
<dbReference type="Proteomes" id="UP000204584">
    <property type="component" value="Segment"/>
</dbReference>
<accession>S4W4X7</accession>
<proteinExistence type="predicted"/>
<feature type="compositionally biased region" description="Low complexity" evidence="1">
    <location>
        <begin position="28"/>
        <end position="39"/>
    </location>
</feature>